<protein>
    <submittedName>
        <fullName evidence="4">FMN-binding protein</fullName>
    </submittedName>
</protein>
<feature type="region of interest" description="Disordered" evidence="1">
    <location>
        <begin position="27"/>
        <end position="76"/>
    </location>
</feature>
<feature type="domain" description="FMN-binding" evidence="3">
    <location>
        <begin position="88"/>
        <end position="165"/>
    </location>
</feature>
<feature type="compositionally biased region" description="Low complexity" evidence="1">
    <location>
        <begin position="48"/>
        <end position="75"/>
    </location>
</feature>
<dbReference type="EMBL" id="JAROCE010000005">
    <property type="protein sequence ID" value="MFM2721670.1"/>
    <property type="molecule type" value="Genomic_DNA"/>
</dbReference>
<gene>
    <name evidence="4" type="ORF">P5G46_14210</name>
</gene>
<keyword evidence="5" id="KW-1185">Reference proteome</keyword>
<feature type="chain" id="PRO_5046717284" evidence="2">
    <location>
        <begin position="19"/>
        <end position="167"/>
    </location>
</feature>
<evidence type="ECO:0000313" key="4">
    <source>
        <dbReference type="EMBL" id="MFM2721670.1"/>
    </source>
</evidence>
<comment type="caution">
    <text evidence="4">The sequence shown here is derived from an EMBL/GenBank/DDBJ whole genome shotgun (WGS) entry which is preliminary data.</text>
</comment>
<feature type="signal peptide" evidence="2">
    <location>
        <begin position="1"/>
        <end position="18"/>
    </location>
</feature>
<evidence type="ECO:0000313" key="5">
    <source>
        <dbReference type="Proteomes" id="UP001630303"/>
    </source>
</evidence>
<proteinExistence type="predicted"/>
<reference evidence="4 5" key="1">
    <citation type="submission" date="2023-03" db="EMBL/GenBank/DDBJ databases">
        <title>MT1 and MT2 Draft Genomes of Novel Species.</title>
        <authorList>
            <person name="Venkateswaran K."/>
        </authorList>
    </citation>
    <scope>NUCLEOTIDE SEQUENCE [LARGE SCALE GENOMIC DNA]</scope>
    <source>
        <strain evidence="4 5">IF8SW-P5</strain>
    </source>
</reference>
<keyword evidence="2" id="KW-0732">Signal</keyword>
<sequence length="167" mass="16731">MRARATILGALSSIAVLAVGWQLGADGQQSETTTSDTAAGSAPTSTVTPSADAGSSTATPAPTPSASASETTTSAVSGTFTGTSVHTRFGDVQVQITVQDGILSDVTALQLTDQDSRSVSISNRAAPILRQEVLSAQSANVHSVSGATYTSNAYLTSLQSALDQAGL</sequence>
<dbReference type="Proteomes" id="UP001630303">
    <property type="component" value="Unassembled WGS sequence"/>
</dbReference>
<evidence type="ECO:0000259" key="3">
    <source>
        <dbReference type="SMART" id="SM00900"/>
    </source>
</evidence>
<evidence type="ECO:0000256" key="2">
    <source>
        <dbReference type="SAM" id="SignalP"/>
    </source>
</evidence>
<accession>A0ABW9GM88</accession>
<dbReference type="SMART" id="SM00900">
    <property type="entry name" value="FMN_bind"/>
    <property type="match status" value="1"/>
</dbReference>
<evidence type="ECO:0000256" key="1">
    <source>
        <dbReference type="SAM" id="MobiDB-lite"/>
    </source>
</evidence>
<dbReference type="Gene3D" id="3.90.1010.20">
    <property type="match status" value="1"/>
</dbReference>
<organism evidence="4 5">
    <name type="scientific">Microbacterium mcarthurae</name>
    <dbReference type="NCBI Taxonomy" id="3035918"/>
    <lineage>
        <taxon>Bacteria</taxon>
        <taxon>Bacillati</taxon>
        <taxon>Actinomycetota</taxon>
        <taxon>Actinomycetes</taxon>
        <taxon>Micrococcales</taxon>
        <taxon>Microbacteriaceae</taxon>
        <taxon>Microbacterium</taxon>
    </lineage>
</organism>
<name>A0ABW9GM88_9MICO</name>
<dbReference type="Pfam" id="PF04205">
    <property type="entry name" value="FMN_bind"/>
    <property type="match status" value="1"/>
</dbReference>
<dbReference type="InterPro" id="IPR007329">
    <property type="entry name" value="FMN-bd"/>
</dbReference>
<feature type="compositionally biased region" description="Polar residues" evidence="1">
    <location>
        <begin position="27"/>
        <end position="47"/>
    </location>
</feature>